<evidence type="ECO:0000313" key="4">
    <source>
        <dbReference type="Proteomes" id="UP001182556"/>
    </source>
</evidence>
<evidence type="ECO:0000313" key="3">
    <source>
        <dbReference type="EMBL" id="KAK1924553.1"/>
    </source>
</evidence>
<keyword evidence="4" id="KW-1185">Reference proteome</keyword>
<reference evidence="3" key="1">
    <citation type="submission" date="2023-02" db="EMBL/GenBank/DDBJ databases">
        <title>Identification and recombinant expression of a fungal hydrolase from Papiliotrema laurentii that hydrolyzes apple cutin and clears colloidal polyester polyurethane.</title>
        <authorList>
            <consortium name="DOE Joint Genome Institute"/>
            <person name="Roman V.A."/>
            <person name="Bojanowski C."/>
            <person name="Crable B.R."/>
            <person name="Wagner D.N."/>
            <person name="Hung C.S."/>
            <person name="Nadeau L.J."/>
            <person name="Schratz L."/>
            <person name="Haridas S."/>
            <person name="Pangilinan J."/>
            <person name="Lipzen A."/>
            <person name="Na H."/>
            <person name="Yan M."/>
            <person name="Ng V."/>
            <person name="Grigoriev I.V."/>
            <person name="Spatafora J.W."/>
            <person name="Barlow D."/>
            <person name="Biffinger J."/>
            <person name="Kelley-Loughnane N."/>
            <person name="Varaljay V.A."/>
            <person name="Crookes-Goodson W.J."/>
        </authorList>
    </citation>
    <scope>NUCLEOTIDE SEQUENCE</scope>
    <source>
        <strain evidence="3">5307AH</strain>
    </source>
</reference>
<keyword evidence="2" id="KW-0472">Membrane</keyword>
<keyword evidence="2" id="KW-1133">Transmembrane helix</keyword>
<dbReference type="EMBL" id="JAODAN010000004">
    <property type="protein sequence ID" value="KAK1924553.1"/>
    <property type="molecule type" value="Genomic_DNA"/>
</dbReference>
<feature type="coiled-coil region" evidence="1">
    <location>
        <begin position="288"/>
        <end position="322"/>
    </location>
</feature>
<keyword evidence="1" id="KW-0175">Coiled coil</keyword>
<feature type="transmembrane region" description="Helical" evidence="2">
    <location>
        <begin position="206"/>
        <end position="223"/>
    </location>
</feature>
<name>A0AAD9FQX5_PAPLA</name>
<evidence type="ECO:0000256" key="2">
    <source>
        <dbReference type="SAM" id="Phobius"/>
    </source>
</evidence>
<feature type="transmembrane region" description="Helical" evidence="2">
    <location>
        <begin position="67"/>
        <end position="90"/>
    </location>
</feature>
<feature type="transmembrane region" description="Helical" evidence="2">
    <location>
        <begin position="99"/>
        <end position="119"/>
    </location>
</feature>
<feature type="transmembrane region" description="Helical" evidence="2">
    <location>
        <begin position="27"/>
        <end position="47"/>
    </location>
</feature>
<feature type="transmembrane region" description="Helical" evidence="2">
    <location>
        <begin position="169"/>
        <end position="191"/>
    </location>
</feature>
<organism evidence="3 4">
    <name type="scientific">Papiliotrema laurentii</name>
    <name type="common">Cryptococcus laurentii</name>
    <dbReference type="NCBI Taxonomy" id="5418"/>
    <lineage>
        <taxon>Eukaryota</taxon>
        <taxon>Fungi</taxon>
        <taxon>Dikarya</taxon>
        <taxon>Basidiomycota</taxon>
        <taxon>Agaricomycotina</taxon>
        <taxon>Tremellomycetes</taxon>
        <taxon>Tremellales</taxon>
        <taxon>Rhynchogastremaceae</taxon>
        <taxon>Papiliotrema</taxon>
    </lineage>
</organism>
<feature type="transmembrane region" description="Helical" evidence="2">
    <location>
        <begin position="125"/>
        <end position="148"/>
    </location>
</feature>
<accession>A0AAD9FQX5</accession>
<gene>
    <name evidence="3" type="ORF">DB88DRAFT_485900</name>
</gene>
<dbReference type="AlphaFoldDB" id="A0AAD9FQX5"/>
<comment type="caution">
    <text evidence="3">The sequence shown here is derived from an EMBL/GenBank/DDBJ whole genome shotgun (WGS) entry which is preliminary data.</text>
</comment>
<keyword evidence="2" id="KW-0812">Transmembrane</keyword>
<dbReference type="PANTHER" id="PTHR37992">
    <property type="entry name" value="EXPRESSED PROTEIN"/>
    <property type="match status" value="1"/>
</dbReference>
<evidence type="ECO:0000256" key="1">
    <source>
        <dbReference type="SAM" id="Coils"/>
    </source>
</evidence>
<dbReference type="PANTHER" id="PTHR37992:SF1">
    <property type="entry name" value="DUF1774-DOMAIN-CONTAINING PROTEIN"/>
    <property type="match status" value="1"/>
</dbReference>
<feature type="transmembrane region" description="Helical" evidence="2">
    <location>
        <begin position="230"/>
        <end position="247"/>
    </location>
</feature>
<proteinExistence type="predicted"/>
<sequence>MSSYDPPEGLITPQEFRESMRLVRLQIAIPISILIALGTNLVCALALKPGLAGLNALNPTLVSPNSLMVGIYWTVLFILQIGFCLLLLLVRKTETKETLVHGIGIRFAIANWIQAAWAVAFTLQLFLVAEILILINVVNLLSIHLTLLKYPPTLARPVDTILIHAPTTLLLAILLQLDWIHNGFIALKWIIHDQGGKHFEAMSKHVWQAVIVVAAVNVVVAIYTGIRRQYLWTVASEYLLLTLLFAAPRSQPTLPSTALPKPTPLLVTIIICLVLHPLALVAGIAWQRTREREGRIRLEEEVQEAEEEERRAQLEAAAAARRH</sequence>
<dbReference type="InterPro" id="IPR013920">
    <property type="entry name" value="DUF1774_fun"/>
</dbReference>
<protein>
    <submittedName>
        <fullName evidence="3">Uncharacterized protein</fullName>
    </submittedName>
</protein>
<feature type="transmembrane region" description="Helical" evidence="2">
    <location>
        <begin position="267"/>
        <end position="286"/>
    </location>
</feature>
<dbReference type="Proteomes" id="UP001182556">
    <property type="component" value="Unassembled WGS sequence"/>
</dbReference>